<keyword evidence="1" id="KW-0472">Membrane</keyword>
<sequence>MKPFSLKPRDPFSSSLFALPVIHRFAGITLLLAVLWIAVGWAVSLA</sequence>
<name>A0A1H5Y4I9_9GAMM</name>
<keyword evidence="3" id="KW-1185">Reference proteome</keyword>
<dbReference type="Proteomes" id="UP000236745">
    <property type="component" value="Unassembled WGS sequence"/>
</dbReference>
<protein>
    <submittedName>
        <fullName evidence="2">Uncharacterized protein</fullName>
    </submittedName>
</protein>
<evidence type="ECO:0000256" key="1">
    <source>
        <dbReference type="SAM" id="Phobius"/>
    </source>
</evidence>
<accession>A0A1H5Y4I9</accession>
<organism evidence="2 3">
    <name type="scientific">Marinobacterium lutimaris</name>
    <dbReference type="NCBI Taxonomy" id="568106"/>
    <lineage>
        <taxon>Bacteria</taxon>
        <taxon>Pseudomonadati</taxon>
        <taxon>Pseudomonadota</taxon>
        <taxon>Gammaproteobacteria</taxon>
        <taxon>Oceanospirillales</taxon>
        <taxon>Oceanospirillaceae</taxon>
        <taxon>Marinobacterium</taxon>
    </lineage>
</organism>
<dbReference type="RefSeq" id="WP_200826696.1">
    <property type="nucleotide sequence ID" value="NZ_FNVQ01000001.1"/>
</dbReference>
<keyword evidence="1" id="KW-0812">Transmembrane</keyword>
<evidence type="ECO:0000313" key="3">
    <source>
        <dbReference type="Proteomes" id="UP000236745"/>
    </source>
</evidence>
<gene>
    <name evidence="2" type="ORF">SAMN05444390_1011609</name>
</gene>
<feature type="transmembrane region" description="Helical" evidence="1">
    <location>
        <begin position="21"/>
        <end position="43"/>
    </location>
</feature>
<proteinExistence type="predicted"/>
<keyword evidence="1" id="KW-1133">Transmembrane helix</keyword>
<dbReference type="EMBL" id="FNVQ01000001">
    <property type="protein sequence ID" value="SEG18715.1"/>
    <property type="molecule type" value="Genomic_DNA"/>
</dbReference>
<reference evidence="2 3" key="1">
    <citation type="submission" date="2016-10" db="EMBL/GenBank/DDBJ databases">
        <authorList>
            <person name="de Groot N.N."/>
        </authorList>
    </citation>
    <scope>NUCLEOTIDE SEQUENCE [LARGE SCALE GENOMIC DNA]</scope>
    <source>
        <strain evidence="2 3">DSM 22012</strain>
    </source>
</reference>
<dbReference type="AlphaFoldDB" id="A0A1H5Y4I9"/>
<evidence type="ECO:0000313" key="2">
    <source>
        <dbReference type="EMBL" id="SEG18715.1"/>
    </source>
</evidence>